<evidence type="ECO:0000313" key="1">
    <source>
        <dbReference type="EMBL" id="PQO38890.1"/>
    </source>
</evidence>
<accession>A0A2S8G3L9</accession>
<dbReference type="Proteomes" id="UP000240009">
    <property type="component" value="Unassembled WGS sequence"/>
</dbReference>
<evidence type="ECO:0000313" key="2">
    <source>
        <dbReference type="Proteomes" id="UP000240009"/>
    </source>
</evidence>
<dbReference type="EMBL" id="PUIA01000016">
    <property type="protein sequence ID" value="PQO38890.1"/>
    <property type="molecule type" value="Genomic_DNA"/>
</dbReference>
<comment type="caution">
    <text evidence="1">The sequence shown here is derived from an EMBL/GenBank/DDBJ whole genome shotgun (WGS) entry which is preliminary data.</text>
</comment>
<organism evidence="1 2">
    <name type="scientific">Blastopirellula marina</name>
    <dbReference type="NCBI Taxonomy" id="124"/>
    <lineage>
        <taxon>Bacteria</taxon>
        <taxon>Pseudomonadati</taxon>
        <taxon>Planctomycetota</taxon>
        <taxon>Planctomycetia</taxon>
        <taxon>Pirellulales</taxon>
        <taxon>Pirellulaceae</taxon>
        <taxon>Blastopirellula</taxon>
    </lineage>
</organism>
<reference evidence="1 2" key="1">
    <citation type="submission" date="2018-02" db="EMBL/GenBank/DDBJ databases">
        <title>Comparative genomes isolates from brazilian mangrove.</title>
        <authorList>
            <person name="Araujo J.E."/>
            <person name="Taketani R.G."/>
            <person name="Silva M.C.P."/>
            <person name="Loureco M.V."/>
            <person name="Andreote F.D."/>
        </authorList>
    </citation>
    <scope>NUCLEOTIDE SEQUENCE [LARGE SCALE GENOMIC DNA]</scope>
    <source>
        <strain evidence="1 2">HEX-2 MGV</strain>
    </source>
</reference>
<protein>
    <submittedName>
        <fullName evidence="1">Uncharacterized protein</fullName>
    </submittedName>
</protein>
<dbReference type="AlphaFoldDB" id="A0A2S8G3L9"/>
<name>A0A2S8G3L9_9BACT</name>
<sequence>MEIQDIQPGRSLHRLEPSNLASVPAVTSDRDCALQVPSRAAGGSVNERLPTTANETDISITTADSPCSFAANGCIFKPAVEAKRIDLSFVFDPLKAAHRSNVESLSHQITVVP</sequence>
<gene>
    <name evidence="1" type="ORF">C5Y96_03185</name>
</gene>
<proteinExistence type="predicted"/>